<comment type="caution">
    <text evidence="1">The sequence shown here is derived from an EMBL/GenBank/DDBJ whole genome shotgun (WGS) entry which is preliminary data.</text>
</comment>
<keyword evidence="2" id="KW-1185">Reference proteome</keyword>
<gene>
    <name evidence="1" type="ORF">V4836_02475</name>
</gene>
<proteinExistence type="predicted"/>
<protein>
    <submittedName>
        <fullName evidence="1">Type II toxin-antitoxin system RelE/ParE family toxin</fullName>
    </submittedName>
</protein>
<dbReference type="RefSeq" id="WP_331387643.1">
    <property type="nucleotide sequence ID" value="NZ_JAZKKV010000001.1"/>
</dbReference>
<dbReference type="PIRSF" id="PIRSF028744">
    <property type="entry name" value="Addict_mod_HI1419"/>
    <property type="match status" value="1"/>
</dbReference>
<evidence type="ECO:0000313" key="2">
    <source>
        <dbReference type="Proteomes" id="UP001331691"/>
    </source>
</evidence>
<name>A0AB35X0I6_9ENTR</name>
<sequence length="109" mass="12774">MYKSQFYQDKNGDKPFCEWLARLKKKDLLAAVKIDTRLDRAESGNFGDHKFERDGVWALRIDYDPGYRVYYSLEDGEIILLHIGGTKKTQAADIHKAIEYLRDFKVRAK</sequence>
<dbReference type="Proteomes" id="UP001331691">
    <property type="component" value="Unassembled WGS sequence"/>
</dbReference>
<dbReference type="PANTHER" id="PTHR41791">
    <property type="entry name" value="SSL7039 PROTEIN"/>
    <property type="match status" value="1"/>
</dbReference>
<reference evidence="1 2" key="1">
    <citation type="submission" date="2023-10" db="EMBL/GenBank/DDBJ databases">
        <title>Wastewater isolates of ESBL- and carbapenemase-producing Gram-negative bacteria from New Zealand.</title>
        <authorList>
            <person name="Straub C."/>
            <person name="Weaver L."/>
            <person name="Cornelius A."/>
            <person name="Mcgill E."/>
            <person name="Dyet K."/>
            <person name="White L."/>
            <person name="Pattis I."/>
        </authorList>
    </citation>
    <scope>NUCLEOTIDE SEQUENCE [LARGE SCALE GENOMIC DNA]</scope>
    <source>
        <strain evidence="1 2">ESBL09</strain>
    </source>
</reference>
<dbReference type="PANTHER" id="PTHR41791:SF1">
    <property type="entry name" value="SSL7039 PROTEIN"/>
    <property type="match status" value="1"/>
</dbReference>
<dbReference type="NCBIfam" id="TIGR02683">
    <property type="entry name" value="upstrm_HI1419"/>
    <property type="match status" value="1"/>
</dbReference>
<accession>A0AB35X0I6</accession>
<dbReference type="EMBL" id="JAZKKV010000001">
    <property type="protein sequence ID" value="MEE9653041.1"/>
    <property type="molecule type" value="Genomic_DNA"/>
</dbReference>
<dbReference type="AlphaFoldDB" id="A0AB35X0I6"/>
<organism evidence="1 2">
    <name type="scientific">Kluyvera ascorbata</name>
    <dbReference type="NCBI Taxonomy" id="51288"/>
    <lineage>
        <taxon>Bacteria</taxon>
        <taxon>Pseudomonadati</taxon>
        <taxon>Pseudomonadota</taxon>
        <taxon>Gammaproteobacteria</taxon>
        <taxon>Enterobacterales</taxon>
        <taxon>Enterobacteriaceae</taxon>
        <taxon>Kluyvera</taxon>
    </lineage>
</organism>
<evidence type="ECO:0000313" key="1">
    <source>
        <dbReference type="EMBL" id="MEE9653041.1"/>
    </source>
</evidence>
<dbReference type="InterPro" id="IPR014056">
    <property type="entry name" value="TypeIITA-like_toxin_pred"/>
</dbReference>